<name>A0A0F9KWF7_9ZZZZ</name>
<keyword evidence="1" id="KW-0472">Membrane</keyword>
<protein>
    <submittedName>
        <fullName evidence="2">Uncharacterized protein</fullName>
    </submittedName>
</protein>
<gene>
    <name evidence="2" type="ORF">LCGC14_1353100</name>
</gene>
<evidence type="ECO:0000256" key="1">
    <source>
        <dbReference type="SAM" id="Phobius"/>
    </source>
</evidence>
<evidence type="ECO:0000313" key="2">
    <source>
        <dbReference type="EMBL" id="KKM79131.1"/>
    </source>
</evidence>
<proteinExistence type="predicted"/>
<keyword evidence="1" id="KW-0812">Transmembrane</keyword>
<dbReference type="PROSITE" id="PS51257">
    <property type="entry name" value="PROKAR_LIPOPROTEIN"/>
    <property type="match status" value="1"/>
</dbReference>
<sequence length="52" mass="5717">MSIHRFFHPHYVVPTIGTAGAFVGGCCIHFAAGFFFAAVVAVLFWKAGCWRN</sequence>
<comment type="caution">
    <text evidence="2">The sequence shown here is derived from an EMBL/GenBank/DDBJ whole genome shotgun (WGS) entry which is preliminary data.</text>
</comment>
<reference evidence="2" key="1">
    <citation type="journal article" date="2015" name="Nature">
        <title>Complex archaea that bridge the gap between prokaryotes and eukaryotes.</title>
        <authorList>
            <person name="Spang A."/>
            <person name="Saw J.H."/>
            <person name="Jorgensen S.L."/>
            <person name="Zaremba-Niedzwiedzka K."/>
            <person name="Martijn J."/>
            <person name="Lind A.E."/>
            <person name="van Eijk R."/>
            <person name="Schleper C."/>
            <person name="Guy L."/>
            <person name="Ettema T.J."/>
        </authorList>
    </citation>
    <scope>NUCLEOTIDE SEQUENCE</scope>
</reference>
<accession>A0A0F9KWF7</accession>
<keyword evidence="1" id="KW-1133">Transmembrane helix</keyword>
<dbReference type="AlphaFoldDB" id="A0A0F9KWF7"/>
<feature type="transmembrane region" description="Helical" evidence="1">
    <location>
        <begin position="20"/>
        <end position="45"/>
    </location>
</feature>
<dbReference type="EMBL" id="LAZR01008381">
    <property type="protein sequence ID" value="KKM79131.1"/>
    <property type="molecule type" value="Genomic_DNA"/>
</dbReference>
<organism evidence="2">
    <name type="scientific">marine sediment metagenome</name>
    <dbReference type="NCBI Taxonomy" id="412755"/>
    <lineage>
        <taxon>unclassified sequences</taxon>
        <taxon>metagenomes</taxon>
        <taxon>ecological metagenomes</taxon>
    </lineage>
</organism>